<proteinExistence type="predicted"/>
<dbReference type="KEGG" id="apal:BN85405190"/>
<dbReference type="Proteomes" id="UP000032740">
    <property type="component" value="Chromosome"/>
</dbReference>
<dbReference type="RefSeq" id="WP_026657476.1">
    <property type="nucleotide sequence ID" value="NC_022538.1"/>
</dbReference>
<feature type="transmembrane region" description="Helical" evidence="1">
    <location>
        <begin position="59"/>
        <end position="81"/>
    </location>
</feature>
<evidence type="ECO:0000313" key="3">
    <source>
        <dbReference type="Proteomes" id="UP000032740"/>
    </source>
</evidence>
<dbReference type="EMBL" id="FO681347">
    <property type="protein sequence ID" value="CCV64096.1"/>
    <property type="molecule type" value="Genomic_DNA"/>
</dbReference>
<accession>U4KRE6</accession>
<keyword evidence="1" id="KW-0472">Membrane</keyword>
<dbReference type="STRING" id="1318466.BN85405190"/>
<feature type="transmembrane region" description="Helical" evidence="1">
    <location>
        <begin position="152"/>
        <end position="172"/>
    </location>
</feature>
<dbReference type="OrthoDB" id="384778at2"/>
<protein>
    <submittedName>
        <fullName evidence="2">Uncharacterized protein</fullName>
    </submittedName>
</protein>
<name>U4KRE6_ALTPJ</name>
<keyword evidence="1" id="KW-1133">Transmembrane helix</keyword>
<dbReference type="AlphaFoldDB" id="U4KRE6"/>
<reference evidence="2 3" key="1">
    <citation type="journal article" date="2013" name="J. Mol. Microbiol. Biotechnol.">
        <title>Analysis of the Complete Genomes of Acholeplasma brassicae , A. palmae and A. laidlawii and Their Comparison to the Obligate Parasites from ' Candidatus Phytoplasma'.</title>
        <authorList>
            <person name="Kube M."/>
            <person name="Siewert C."/>
            <person name="Migdoll A.M."/>
            <person name="Duduk B."/>
            <person name="Holz S."/>
            <person name="Rabus R."/>
            <person name="Seemuller E."/>
            <person name="Mitrovic J."/>
            <person name="Muller I."/>
            <person name="Buttner C."/>
            <person name="Reinhardt R."/>
        </authorList>
    </citation>
    <scope>NUCLEOTIDE SEQUENCE [LARGE SCALE GENOMIC DNA]</scope>
    <source>
        <strain evidence="2 3">J233</strain>
    </source>
</reference>
<dbReference type="HOGENOM" id="CLU_1544292_0_0_14"/>
<keyword evidence="1" id="KW-0812">Transmembrane</keyword>
<keyword evidence="3" id="KW-1185">Reference proteome</keyword>
<organism evidence="2 3">
    <name type="scientific">Alteracholeplasma palmae (strain ATCC 49389 / J233)</name>
    <name type="common">Acholeplasma palmae</name>
    <dbReference type="NCBI Taxonomy" id="1318466"/>
    <lineage>
        <taxon>Bacteria</taxon>
        <taxon>Bacillati</taxon>
        <taxon>Mycoplasmatota</taxon>
        <taxon>Mollicutes</taxon>
        <taxon>Acholeplasmatales</taxon>
        <taxon>Acholeplasmataceae</taxon>
        <taxon>Acholeplasma</taxon>
    </lineage>
</organism>
<gene>
    <name evidence="2" type="ORF">BN85405190</name>
</gene>
<sequence>MKTNKNDDQQTPNPYGIDKFSNIKPGIKIGFLKFWLAGASYLLSYMTPQLLSQDGSTELLALFIIMSLLTEYLVNSVIVWMNNDKQPTYKYLPLGYINRKSIWSLFASMLYVIVTLAITFFEAFLLNSLFSALKIPTLAGLLVGDSNSMEPITFGLLFVLADYIWLVAKRLILKIKKKEKK</sequence>
<evidence type="ECO:0000256" key="1">
    <source>
        <dbReference type="SAM" id="Phobius"/>
    </source>
</evidence>
<evidence type="ECO:0000313" key="2">
    <source>
        <dbReference type="EMBL" id="CCV64096.1"/>
    </source>
</evidence>
<feature type="transmembrane region" description="Helical" evidence="1">
    <location>
        <begin position="29"/>
        <end position="47"/>
    </location>
</feature>
<feature type="transmembrane region" description="Helical" evidence="1">
    <location>
        <begin position="102"/>
        <end position="132"/>
    </location>
</feature>